<dbReference type="RefSeq" id="WP_034961597.1">
    <property type="nucleotide sequence ID" value="NZ_JMIW01000007.1"/>
</dbReference>
<dbReference type="EMBL" id="JMIW01000007">
    <property type="protein sequence ID" value="KEO88809.1"/>
    <property type="molecule type" value="Genomic_DNA"/>
</dbReference>
<gene>
    <name evidence="1" type="ORF">EH31_15345</name>
</gene>
<reference evidence="1 2" key="1">
    <citation type="submission" date="2014-04" db="EMBL/GenBank/DDBJ databases">
        <title>A comprehensive comparison of genomes of Erythrobacter spp. strains.</title>
        <authorList>
            <person name="Zheng Q."/>
        </authorList>
    </citation>
    <scope>NUCLEOTIDE SEQUENCE [LARGE SCALE GENOMIC DNA]</scope>
    <source>
        <strain evidence="1 2">DSM 6997</strain>
    </source>
</reference>
<name>A0A074M621_ERYLO</name>
<dbReference type="AlphaFoldDB" id="A0A074M621"/>
<keyword evidence="2" id="KW-1185">Reference proteome</keyword>
<proteinExistence type="predicted"/>
<organism evidence="1 2">
    <name type="scientific">Erythrobacter longus</name>
    <dbReference type="NCBI Taxonomy" id="1044"/>
    <lineage>
        <taxon>Bacteria</taxon>
        <taxon>Pseudomonadati</taxon>
        <taxon>Pseudomonadota</taxon>
        <taxon>Alphaproteobacteria</taxon>
        <taxon>Sphingomonadales</taxon>
        <taxon>Erythrobacteraceae</taxon>
        <taxon>Erythrobacter/Porphyrobacter group</taxon>
        <taxon>Erythrobacter</taxon>
    </lineage>
</organism>
<accession>A0A074M621</accession>
<sequence length="414" mass="46440">MKSAWATVFSIFALCAVVVAFVKPEPLCADSWPAPFQETYLSECGQFRLIVDPAPDTEVDAYYDSQHTGFASEQPHANAKLEARIQSGGWETTWQGPLENVIAPTHAMVKDDGRYVVTFDNWYSTGHGKNVLVIYREDGSLVRSMELTDIVPQYYKDTLPHSVSSVNWLTDALFVENEDAIILEIDGPGSSFAASDEDTVFLKIELDSGEIVARREPGWSNALSEAGSLALEQVNDNIEYQFMLRNPITAPESCEVWRWRNYLREASERERGDGAKNVSPTVLLPFGAEDHKRTFANFKTFTTDRRLSNNHRAVAAPCAPDVLIAMAREIAEKAEGEEVSEPYSSVTLYISTQKGVYEEVANLLSATGMMLVWLDPNRPIPQIPARMPDNLTRITELREYKMELEAEIRAQKSR</sequence>
<evidence type="ECO:0000313" key="1">
    <source>
        <dbReference type="EMBL" id="KEO88809.1"/>
    </source>
</evidence>
<dbReference type="Proteomes" id="UP000027647">
    <property type="component" value="Unassembled WGS sequence"/>
</dbReference>
<evidence type="ECO:0000313" key="2">
    <source>
        <dbReference type="Proteomes" id="UP000027647"/>
    </source>
</evidence>
<protein>
    <submittedName>
        <fullName evidence="1">Uncharacterized protein</fullName>
    </submittedName>
</protein>
<dbReference type="OrthoDB" id="6023599at2"/>
<comment type="caution">
    <text evidence="1">The sequence shown here is derived from an EMBL/GenBank/DDBJ whole genome shotgun (WGS) entry which is preliminary data.</text>
</comment>
<dbReference type="eggNOG" id="ENOG5033J9P">
    <property type="taxonomic scope" value="Bacteria"/>
</dbReference>
<dbReference type="STRING" id="1044.EH31_15345"/>